<sequence length="36" mass="4423">MPLFWCIKKVSFPRFQLTDIQRHTFLNPRGLLFSWV</sequence>
<proteinExistence type="predicted"/>
<reference evidence="1" key="1">
    <citation type="submission" date="2010-07" db="EMBL/GenBank/DDBJ databases">
        <title>Gene structure and function analysis of the virulence-related plasmid pVH1 from Vibrio harveyi VIB645.</title>
        <authorList>
            <person name="Hou X."/>
            <person name="Sun J."/>
            <person name="Sun B."/>
            <person name="Liu J."/>
            <person name="Zhang X."/>
        </authorList>
    </citation>
    <scope>NUCLEOTIDE SEQUENCE</scope>
    <source>
        <strain evidence="1">VIB645</strain>
        <plasmid evidence="1">pVH1</plasmid>
    </source>
</reference>
<evidence type="ECO:0000313" key="1">
    <source>
        <dbReference type="EMBL" id="ADQ53891.1"/>
    </source>
</evidence>
<name>E5G5G5_VIBHA</name>
<dbReference type="EMBL" id="HM752247">
    <property type="protein sequence ID" value="ADQ53891.1"/>
    <property type="molecule type" value="Genomic_DNA"/>
</dbReference>
<accession>E5G5G5</accession>
<dbReference type="AlphaFoldDB" id="E5G5G5"/>
<keyword evidence="1" id="KW-0614">Plasmid</keyword>
<organism evidence="1">
    <name type="scientific">Vibrio harveyi</name>
    <name type="common">Beneckea harveyi</name>
    <dbReference type="NCBI Taxonomy" id="669"/>
    <lineage>
        <taxon>Bacteria</taxon>
        <taxon>Pseudomonadati</taxon>
        <taxon>Pseudomonadota</taxon>
        <taxon>Gammaproteobacteria</taxon>
        <taxon>Vibrionales</taxon>
        <taxon>Vibrionaceae</taxon>
        <taxon>Vibrio</taxon>
    </lineage>
</organism>
<protein>
    <submittedName>
        <fullName evidence="1">Uncharacterized protein</fullName>
    </submittedName>
</protein>
<geneLocation type="plasmid" evidence="1">
    <name>pVH1</name>
</geneLocation>